<dbReference type="SUPFAM" id="SSF54695">
    <property type="entry name" value="POZ domain"/>
    <property type="match status" value="1"/>
</dbReference>
<organism evidence="2 3">
    <name type="scientific">Rickenella mellea</name>
    <dbReference type="NCBI Taxonomy" id="50990"/>
    <lineage>
        <taxon>Eukaryota</taxon>
        <taxon>Fungi</taxon>
        <taxon>Dikarya</taxon>
        <taxon>Basidiomycota</taxon>
        <taxon>Agaricomycotina</taxon>
        <taxon>Agaricomycetes</taxon>
        <taxon>Hymenochaetales</taxon>
        <taxon>Rickenellaceae</taxon>
        <taxon>Rickenella</taxon>
    </lineage>
</organism>
<name>A0A4Y7PNY1_9AGAM</name>
<proteinExistence type="predicted"/>
<feature type="domain" description="BTB" evidence="1">
    <location>
        <begin position="12"/>
        <end position="80"/>
    </location>
</feature>
<sequence length="207" mass="23572">RKRRPKLWFDDGNIILATSLSIFRVHRGMLSMNSPVFADMLSLPQPEVAENTIEGLPDIPVVELSDDDQDFTHFLRFCYNPRCGGTPTTFGMISGLLRMSTKYQNDELRNEVISHLATAYPTTLQRYAEALKPNAQISLFPSFDGQNFAVARLARETEATVLLPAALWRSSCQPRKDILYGTVSRDRKRHQLTPMDQRICLSVKLHF</sequence>
<evidence type="ECO:0000259" key="1">
    <source>
        <dbReference type="PROSITE" id="PS50097"/>
    </source>
</evidence>
<evidence type="ECO:0000313" key="3">
    <source>
        <dbReference type="Proteomes" id="UP000294933"/>
    </source>
</evidence>
<dbReference type="STRING" id="50990.A0A4Y7PNY1"/>
<dbReference type="AlphaFoldDB" id="A0A4Y7PNY1"/>
<dbReference type="OrthoDB" id="3217871at2759"/>
<keyword evidence="3" id="KW-1185">Reference proteome</keyword>
<accession>A0A4Y7PNY1</accession>
<feature type="non-terminal residue" evidence="2">
    <location>
        <position position="207"/>
    </location>
</feature>
<dbReference type="PROSITE" id="PS50097">
    <property type="entry name" value="BTB"/>
    <property type="match status" value="1"/>
</dbReference>
<dbReference type="EMBL" id="ML170237">
    <property type="protein sequence ID" value="TDL16711.1"/>
    <property type="molecule type" value="Genomic_DNA"/>
</dbReference>
<feature type="non-terminal residue" evidence="2">
    <location>
        <position position="1"/>
    </location>
</feature>
<dbReference type="InterPro" id="IPR000210">
    <property type="entry name" value="BTB/POZ_dom"/>
</dbReference>
<dbReference type="Gene3D" id="3.30.710.10">
    <property type="entry name" value="Potassium Channel Kv1.1, Chain A"/>
    <property type="match status" value="1"/>
</dbReference>
<dbReference type="Proteomes" id="UP000294933">
    <property type="component" value="Unassembled WGS sequence"/>
</dbReference>
<evidence type="ECO:0000313" key="2">
    <source>
        <dbReference type="EMBL" id="TDL16711.1"/>
    </source>
</evidence>
<dbReference type="SMART" id="SM00225">
    <property type="entry name" value="BTB"/>
    <property type="match status" value="1"/>
</dbReference>
<gene>
    <name evidence="2" type="ORF">BD410DRAFT_696956</name>
</gene>
<protein>
    <recommendedName>
        <fullName evidence="1">BTB domain-containing protein</fullName>
    </recommendedName>
</protein>
<reference evidence="2 3" key="1">
    <citation type="submission" date="2018-06" db="EMBL/GenBank/DDBJ databases">
        <title>A transcriptomic atlas of mushroom development highlights an independent origin of complex multicellularity.</title>
        <authorList>
            <consortium name="DOE Joint Genome Institute"/>
            <person name="Krizsan K."/>
            <person name="Almasi E."/>
            <person name="Merenyi Z."/>
            <person name="Sahu N."/>
            <person name="Viragh M."/>
            <person name="Koszo T."/>
            <person name="Mondo S."/>
            <person name="Kiss B."/>
            <person name="Balint B."/>
            <person name="Kues U."/>
            <person name="Barry K."/>
            <person name="Hegedus J.C."/>
            <person name="Henrissat B."/>
            <person name="Johnson J."/>
            <person name="Lipzen A."/>
            <person name="Ohm R."/>
            <person name="Nagy I."/>
            <person name="Pangilinan J."/>
            <person name="Yan J."/>
            <person name="Xiong Y."/>
            <person name="Grigoriev I.V."/>
            <person name="Hibbett D.S."/>
            <person name="Nagy L.G."/>
        </authorList>
    </citation>
    <scope>NUCLEOTIDE SEQUENCE [LARGE SCALE GENOMIC DNA]</scope>
    <source>
        <strain evidence="2 3">SZMC22713</strain>
    </source>
</reference>
<dbReference type="Pfam" id="PF00651">
    <property type="entry name" value="BTB"/>
    <property type="match status" value="1"/>
</dbReference>
<dbReference type="VEuPathDB" id="FungiDB:BD410DRAFT_696956"/>
<dbReference type="CDD" id="cd18186">
    <property type="entry name" value="BTB_POZ_ZBTB_KLHL-like"/>
    <property type="match status" value="1"/>
</dbReference>
<dbReference type="InterPro" id="IPR011333">
    <property type="entry name" value="SKP1/BTB/POZ_sf"/>
</dbReference>